<name>A0ACB8DSA8_DERSI</name>
<reference evidence="1" key="1">
    <citation type="submission" date="2020-05" db="EMBL/GenBank/DDBJ databases">
        <title>Large-scale comparative analyses of tick genomes elucidate their genetic diversity and vector capacities.</title>
        <authorList>
            <person name="Jia N."/>
            <person name="Wang J."/>
            <person name="Shi W."/>
            <person name="Du L."/>
            <person name="Sun Y."/>
            <person name="Zhan W."/>
            <person name="Jiang J."/>
            <person name="Wang Q."/>
            <person name="Zhang B."/>
            <person name="Ji P."/>
            <person name="Sakyi L.B."/>
            <person name="Cui X."/>
            <person name="Yuan T."/>
            <person name="Jiang B."/>
            <person name="Yang W."/>
            <person name="Lam T.T.-Y."/>
            <person name="Chang Q."/>
            <person name="Ding S."/>
            <person name="Wang X."/>
            <person name="Zhu J."/>
            <person name="Ruan X."/>
            <person name="Zhao L."/>
            <person name="Wei J."/>
            <person name="Que T."/>
            <person name="Du C."/>
            <person name="Cheng J."/>
            <person name="Dai P."/>
            <person name="Han X."/>
            <person name="Huang E."/>
            <person name="Gao Y."/>
            <person name="Liu J."/>
            <person name="Shao H."/>
            <person name="Ye R."/>
            <person name="Li L."/>
            <person name="Wei W."/>
            <person name="Wang X."/>
            <person name="Wang C."/>
            <person name="Yang T."/>
            <person name="Huo Q."/>
            <person name="Li W."/>
            <person name="Guo W."/>
            <person name="Chen H."/>
            <person name="Zhou L."/>
            <person name="Ni X."/>
            <person name="Tian J."/>
            <person name="Zhou Y."/>
            <person name="Sheng Y."/>
            <person name="Liu T."/>
            <person name="Pan Y."/>
            <person name="Xia L."/>
            <person name="Li J."/>
            <person name="Zhao F."/>
            <person name="Cao W."/>
        </authorList>
    </citation>
    <scope>NUCLEOTIDE SEQUENCE</scope>
    <source>
        <strain evidence="1">Dsil-2018</strain>
    </source>
</reference>
<organism evidence="1 2">
    <name type="scientific">Dermacentor silvarum</name>
    <name type="common">Tick</name>
    <dbReference type="NCBI Taxonomy" id="543639"/>
    <lineage>
        <taxon>Eukaryota</taxon>
        <taxon>Metazoa</taxon>
        <taxon>Ecdysozoa</taxon>
        <taxon>Arthropoda</taxon>
        <taxon>Chelicerata</taxon>
        <taxon>Arachnida</taxon>
        <taxon>Acari</taxon>
        <taxon>Parasitiformes</taxon>
        <taxon>Ixodida</taxon>
        <taxon>Ixodoidea</taxon>
        <taxon>Ixodidae</taxon>
        <taxon>Rhipicephalinae</taxon>
        <taxon>Dermacentor</taxon>
    </lineage>
</organism>
<proteinExistence type="predicted"/>
<comment type="caution">
    <text evidence="1">The sequence shown here is derived from an EMBL/GenBank/DDBJ whole genome shotgun (WGS) entry which is preliminary data.</text>
</comment>
<gene>
    <name evidence="1" type="ORF">HPB49_025293</name>
</gene>
<dbReference type="EMBL" id="CM023479">
    <property type="protein sequence ID" value="KAH7975231.1"/>
    <property type="molecule type" value="Genomic_DNA"/>
</dbReference>
<sequence>MESYSDPAGVTQHAAGIASRLLKCATLGALLLFGAQQTARNNYPQLTHGPCWTLLDVAHFCLLLLPVGLGVARGCLTLGTGHLADSVRVTSLVDATCDLAVALSSVAMLAIAWKRWRRCLPPSGFVCTLLGFLSTAAILDAVRDSTFLRDSQEISAVSDYFSKGILVVTYLMAVCIAGNFLGAGIRDQIISRKSSVQTYQGFLDEDSVSPFARIACLCLLPTFKEVGKKKKSKLPIPHLRRGVRCKRLVHALTSRMRQRATLLPPAAAQPTGYVASILAVDCVQLYQCVYALPLPFFGVLTLPLLFWMLSERAGVVPAMCCAAWAFVTLLAPLALLYAQNRFWDVQIHARDERLKSMTDLLSNIRVVKMYAWEDVMQENVLRSRKVELRSLLAINMLNAVLDALCSSCSVVTTIILFSTMSIFEPERALNPQLSFSCISLLYITDLTASNLPIAFRNISKAAVALRRISGFCTTEEYGEEKVSQVNDCFSQKGAVSLEKCTLAWSRSTQKSAEPQLRNVTLSVEPGSLVGIVGFVGSGKSSLLSAILGDMQCLEGSVAHTGRIAYVPQLPNVHNMTIRDNILYGRPMHPSNYERVLRRCQLMNDLNKIPAGDAAEVGEKGTNLSGGQKQRISLARAAYSNSDVYLLDDPLSALDPVVANSIFRDVLGPSSLLRNKTRIMVCNQGKYLGHMDKIVFVHEKKATVYASVDDLLKDPASPQNFRTALKQRLMSSTAAENTALDQDEENDAAGRITEEELAESTKTGLQLLLALVRCSQWPAVAGVAVLAAAAVANGMQQLWMKSWTDASAADPDGAAAARWYWVGGLRPPARRLKGASLQSETYIAPKRSATLWRPLISPGFRGEKGMAAAPAEGDYRR</sequence>
<dbReference type="Proteomes" id="UP000821865">
    <property type="component" value="Chromosome 10"/>
</dbReference>
<accession>A0ACB8DSA8</accession>
<protein>
    <submittedName>
        <fullName evidence="1">Uncharacterized protein</fullName>
    </submittedName>
</protein>
<evidence type="ECO:0000313" key="1">
    <source>
        <dbReference type="EMBL" id="KAH7975231.1"/>
    </source>
</evidence>
<keyword evidence="2" id="KW-1185">Reference proteome</keyword>
<evidence type="ECO:0000313" key="2">
    <source>
        <dbReference type="Proteomes" id="UP000821865"/>
    </source>
</evidence>